<dbReference type="OrthoDB" id="3627085at2"/>
<gene>
    <name evidence="1" type="ORF">SAMN05216270_104286</name>
</gene>
<reference evidence="2" key="1">
    <citation type="submission" date="2016-10" db="EMBL/GenBank/DDBJ databases">
        <authorList>
            <person name="Varghese N."/>
            <person name="Submissions S."/>
        </authorList>
    </citation>
    <scope>NUCLEOTIDE SEQUENCE [LARGE SCALE GENOMIC DNA]</scope>
    <source>
        <strain evidence="2">CGMCC 4.3516</strain>
    </source>
</reference>
<dbReference type="AlphaFoldDB" id="A0A1G6V9J7"/>
<dbReference type="RefSeq" id="WP_091032508.1">
    <property type="nucleotide sequence ID" value="NZ_FNAD01000004.1"/>
</dbReference>
<keyword evidence="2" id="KW-1185">Reference proteome</keyword>
<organism evidence="1 2">
    <name type="scientific">Glycomyces harbinensis</name>
    <dbReference type="NCBI Taxonomy" id="58114"/>
    <lineage>
        <taxon>Bacteria</taxon>
        <taxon>Bacillati</taxon>
        <taxon>Actinomycetota</taxon>
        <taxon>Actinomycetes</taxon>
        <taxon>Glycomycetales</taxon>
        <taxon>Glycomycetaceae</taxon>
        <taxon>Glycomyces</taxon>
    </lineage>
</organism>
<name>A0A1G6V9J7_9ACTN</name>
<accession>A0A1G6V9J7</accession>
<dbReference type="Proteomes" id="UP000198949">
    <property type="component" value="Unassembled WGS sequence"/>
</dbReference>
<evidence type="ECO:0008006" key="3">
    <source>
        <dbReference type="Google" id="ProtNLM"/>
    </source>
</evidence>
<dbReference type="EMBL" id="FNAD01000004">
    <property type="protein sequence ID" value="SDD50073.1"/>
    <property type="molecule type" value="Genomic_DNA"/>
</dbReference>
<protein>
    <recommendedName>
        <fullName evidence="3">Excreted virulence factor EspC, type VII ESX diderm</fullName>
    </recommendedName>
</protein>
<sequence>MSGLQINPDGLDRAGQSIEGTAERFFAAVDRFAGRIEGVTAACGGDEIGGLIEQAHTEVFEWAKECFQEAAQSMADAGLDVRDFAAQHLDADNEIAQAFIQLSSNLDGGS</sequence>
<dbReference type="STRING" id="58114.SAMN05216270_104286"/>
<evidence type="ECO:0000313" key="2">
    <source>
        <dbReference type="Proteomes" id="UP000198949"/>
    </source>
</evidence>
<evidence type="ECO:0000313" key="1">
    <source>
        <dbReference type="EMBL" id="SDD50073.1"/>
    </source>
</evidence>
<proteinExistence type="predicted"/>